<sequence length="98" mass="11184">MSEDVKVRHDPGQSRYVLEVDGAVRGHADYTEQGERRLFTHTEVDRDLEGRGLGARLVKEALEDVRRSGKRLVPLCAFVKAYVERHPEWRDLVDAPNG</sequence>
<dbReference type="Pfam" id="PF14542">
    <property type="entry name" value="Acetyltransf_CG"/>
    <property type="match status" value="1"/>
</dbReference>
<keyword evidence="4" id="KW-1185">Reference proteome</keyword>
<dbReference type="GO" id="GO:0016747">
    <property type="term" value="F:acyltransferase activity, transferring groups other than amino-acyl groups"/>
    <property type="evidence" value="ECO:0007669"/>
    <property type="project" value="InterPro"/>
</dbReference>
<dbReference type="PANTHER" id="PTHR31435:SF10">
    <property type="entry name" value="BSR4717 PROTEIN"/>
    <property type="match status" value="1"/>
</dbReference>
<reference evidence="3 4" key="1">
    <citation type="journal article" date="2017" name="Eur. J. Clin. Microbiol. Infect. Dis.">
        <title>Uncommonly isolated clinical Pseudomonas: identification and phylogenetic assignation.</title>
        <authorList>
            <person name="Mulet M."/>
            <person name="Gomila M."/>
            <person name="Ramirez A."/>
            <person name="Cardew S."/>
            <person name="Moore E.R."/>
            <person name="Lalucat J."/>
            <person name="Garcia-Valdes E."/>
        </authorList>
    </citation>
    <scope>NUCLEOTIDE SEQUENCE [LARGE SCALE GENOMIC DNA]</scope>
    <source>
        <strain evidence="3 4">SD129</strain>
    </source>
</reference>
<evidence type="ECO:0000313" key="4">
    <source>
        <dbReference type="Proteomes" id="UP000306753"/>
    </source>
</evidence>
<evidence type="ECO:0000259" key="1">
    <source>
        <dbReference type="PROSITE" id="PS51186"/>
    </source>
</evidence>
<dbReference type="PROSITE" id="PS51729">
    <property type="entry name" value="GNAT_YJDJ"/>
    <property type="match status" value="1"/>
</dbReference>
<dbReference type="Proteomes" id="UP000306753">
    <property type="component" value="Unassembled WGS sequence"/>
</dbReference>
<dbReference type="RefSeq" id="WP_138409143.1">
    <property type="nucleotide sequence ID" value="NZ_QLAE01000023.1"/>
</dbReference>
<organism evidence="3 4">
    <name type="scientific">Stutzerimonas nosocomialis</name>
    <dbReference type="NCBI Taxonomy" id="1056496"/>
    <lineage>
        <taxon>Bacteria</taxon>
        <taxon>Pseudomonadati</taxon>
        <taxon>Pseudomonadota</taxon>
        <taxon>Gammaproteobacteria</taxon>
        <taxon>Pseudomonadales</taxon>
        <taxon>Pseudomonadaceae</taxon>
        <taxon>Stutzerimonas</taxon>
    </lineage>
</organism>
<dbReference type="SUPFAM" id="SSF55729">
    <property type="entry name" value="Acyl-CoA N-acyltransferases (Nat)"/>
    <property type="match status" value="1"/>
</dbReference>
<protein>
    <submittedName>
        <fullName evidence="3">N-acetyltransferase</fullName>
    </submittedName>
</protein>
<dbReference type="OrthoDB" id="9813275at2"/>
<dbReference type="AlphaFoldDB" id="A0A5R9QEC0"/>
<accession>A0A5R9QEC0</accession>
<dbReference type="Gene3D" id="3.40.630.30">
    <property type="match status" value="1"/>
</dbReference>
<dbReference type="InterPro" id="IPR045057">
    <property type="entry name" value="Gcn5-rel_NAT"/>
</dbReference>
<dbReference type="InterPro" id="IPR000182">
    <property type="entry name" value="GNAT_dom"/>
</dbReference>
<dbReference type="InterPro" id="IPR031165">
    <property type="entry name" value="GNAT_YJDJ"/>
</dbReference>
<comment type="caution">
    <text evidence="3">The sequence shown here is derived from an EMBL/GenBank/DDBJ whole genome shotgun (WGS) entry which is preliminary data.</text>
</comment>
<dbReference type="EMBL" id="QLAG01000011">
    <property type="protein sequence ID" value="TLX63479.1"/>
    <property type="molecule type" value="Genomic_DNA"/>
</dbReference>
<dbReference type="PROSITE" id="PS51186">
    <property type="entry name" value="GNAT"/>
    <property type="match status" value="1"/>
</dbReference>
<feature type="domain" description="N-acetyltransferase" evidence="1">
    <location>
        <begin position="1"/>
        <end position="98"/>
    </location>
</feature>
<dbReference type="InterPro" id="IPR016181">
    <property type="entry name" value="Acyl_CoA_acyltransferase"/>
</dbReference>
<feature type="domain" description="N-acetyltransferase" evidence="2">
    <location>
        <begin position="8"/>
        <end position="94"/>
    </location>
</feature>
<gene>
    <name evidence="3" type="ORF">DN820_10305</name>
</gene>
<keyword evidence="3" id="KW-0808">Transferase</keyword>
<evidence type="ECO:0000259" key="2">
    <source>
        <dbReference type="PROSITE" id="PS51729"/>
    </source>
</evidence>
<proteinExistence type="predicted"/>
<name>A0A5R9QEC0_9GAMM</name>
<evidence type="ECO:0000313" key="3">
    <source>
        <dbReference type="EMBL" id="TLX63479.1"/>
    </source>
</evidence>
<dbReference type="PANTHER" id="PTHR31435">
    <property type="entry name" value="PROTEIN NATD1"/>
    <property type="match status" value="1"/>
</dbReference>